<dbReference type="SUPFAM" id="SSF52218">
    <property type="entry name" value="Flavoproteins"/>
    <property type="match status" value="1"/>
</dbReference>
<keyword evidence="4 10" id="KW-0812">Transmembrane</keyword>
<dbReference type="InterPro" id="IPR028055">
    <property type="entry name" value="YidC/Oxa/ALB_C"/>
</dbReference>
<feature type="compositionally biased region" description="Polar residues" evidence="11">
    <location>
        <begin position="585"/>
        <end position="595"/>
    </location>
</feature>
<dbReference type="GO" id="GO:0032977">
    <property type="term" value="F:membrane insertase activity"/>
    <property type="evidence" value="ECO:0007669"/>
    <property type="project" value="InterPro"/>
</dbReference>
<feature type="domain" description="Flavodoxin-like" evidence="13">
    <location>
        <begin position="1145"/>
        <end position="1333"/>
    </location>
</feature>
<evidence type="ECO:0000256" key="1">
    <source>
        <dbReference type="ARBA" id="ARBA00004448"/>
    </source>
</evidence>
<evidence type="ECO:0000256" key="3">
    <source>
        <dbReference type="ARBA" id="ARBA00009877"/>
    </source>
</evidence>
<feature type="region of interest" description="Disordered" evidence="11">
    <location>
        <begin position="424"/>
        <end position="453"/>
    </location>
</feature>
<evidence type="ECO:0000259" key="13">
    <source>
        <dbReference type="PROSITE" id="PS50902"/>
    </source>
</evidence>
<evidence type="ECO:0000256" key="8">
    <source>
        <dbReference type="ARBA" id="ARBA00023128"/>
    </source>
</evidence>
<dbReference type="InterPro" id="IPR008254">
    <property type="entry name" value="Flavodoxin/NO_synth"/>
</dbReference>
<dbReference type="PANTHER" id="PTHR12428">
    <property type="entry name" value="OXA1"/>
    <property type="match status" value="1"/>
</dbReference>
<keyword evidence="8" id="KW-0496">Mitochondrion</keyword>
<evidence type="ECO:0000256" key="7">
    <source>
        <dbReference type="ARBA" id="ARBA00022989"/>
    </source>
</evidence>
<dbReference type="GO" id="GO:0003955">
    <property type="term" value="F:NAD(P)H dehydrogenase (quinone) activity"/>
    <property type="evidence" value="ECO:0007669"/>
    <property type="project" value="InterPro"/>
</dbReference>
<evidence type="ECO:0000313" key="15">
    <source>
        <dbReference type="Proteomes" id="UP000310689"/>
    </source>
</evidence>
<dbReference type="EMBL" id="SPOI01000061">
    <property type="protein sequence ID" value="TIB38435.1"/>
    <property type="molecule type" value="Genomic_DNA"/>
</dbReference>
<comment type="subcellular location">
    <subcellularLocation>
        <location evidence="10">Membrane</location>
        <topology evidence="10">Multi-pass membrane protein</topology>
    </subcellularLocation>
    <subcellularLocation>
        <location evidence="1">Mitochondrion inner membrane</location>
        <topology evidence="1">Multi-pass membrane protein</topology>
    </subcellularLocation>
</comment>
<dbReference type="GO" id="GO:0032979">
    <property type="term" value="P:protein insertion into mitochondrial inner membrane from matrix"/>
    <property type="evidence" value="ECO:0007669"/>
    <property type="project" value="TreeGrafter"/>
</dbReference>
<evidence type="ECO:0000256" key="2">
    <source>
        <dbReference type="ARBA" id="ARBA00006961"/>
    </source>
</evidence>
<evidence type="ECO:0000256" key="5">
    <source>
        <dbReference type="ARBA" id="ARBA00022792"/>
    </source>
</evidence>
<dbReference type="CDD" id="cd20069">
    <property type="entry name" value="5TM_Oxa1-like"/>
    <property type="match status" value="1"/>
</dbReference>
<comment type="similarity">
    <text evidence="3 10">Belongs to the OXA1/ALB3/YidC family.</text>
</comment>
<dbReference type="InterPro" id="IPR029039">
    <property type="entry name" value="Flavoprotein-like_sf"/>
</dbReference>
<keyword evidence="5" id="KW-0999">Mitochondrion inner membrane</keyword>
<keyword evidence="9 12" id="KW-0472">Membrane</keyword>
<feature type="compositionally biased region" description="Low complexity" evidence="11">
    <location>
        <begin position="504"/>
        <end position="521"/>
    </location>
</feature>
<evidence type="ECO:0000313" key="14">
    <source>
        <dbReference type="EMBL" id="TIB38435.1"/>
    </source>
</evidence>
<feature type="transmembrane region" description="Helical" evidence="12">
    <location>
        <begin position="204"/>
        <end position="224"/>
    </location>
</feature>
<dbReference type="Gene3D" id="3.40.50.360">
    <property type="match status" value="1"/>
</dbReference>
<feature type="compositionally biased region" description="Pro residues" evidence="11">
    <location>
        <begin position="71"/>
        <end position="81"/>
    </location>
</feature>
<gene>
    <name evidence="14" type="ORF">E3P86_01642</name>
</gene>
<dbReference type="GO" id="GO:0010181">
    <property type="term" value="F:FMN binding"/>
    <property type="evidence" value="ECO:0007669"/>
    <property type="project" value="InterPro"/>
</dbReference>
<organism evidence="14 15">
    <name type="scientific">Wallemia ichthyophaga</name>
    <dbReference type="NCBI Taxonomy" id="245174"/>
    <lineage>
        <taxon>Eukaryota</taxon>
        <taxon>Fungi</taxon>
        <taxon>Dikarya</taxon>
        <taxon>Basidiomycota</taxon>
        <taxon>Wallemiomycotina</taxon>
        <taxon>Wallemiomycetes</taxon>
        <taxon>Wallemiales</taxon>
        <taxon>Wallemiaceae</taxon>
        <taxon>Wallemia</taxon>
    </lineage>
</organism>
<feature type="region of interest" description="Disordered" evidence="11">
    <location>
        <begin position="39"/>
        <end position="82"/>
    </location>
</feature>
<comment type="caution">
    <text evidence="14">The sequence shown here is derived from an EMBL/GenBank/DDBJ whole genome shotgun (WGS) entry which is preliminary data.</text>
</comment>
<dbReference type="NCBIfam" id="NF002999">
    <property type="entry name" value="PRK03767.1"/>
    <property type="match status" value="1"/>
</dbReference>
<reference evidence="14 15" key="1">
    <citation type="submission" date="2019-03" db="EMBL/GenBank/DDBJ databases">
        <title>Sequencing 23 genomes of Wallemia ichthyophaga.</title>
        <authorList>
            <person name="Gostincar C."/>
        </authorList>
    </citation>
    <scope>NUCLEOTIDE SEQUENCE [LARGE SCALE GENOMIC DNA]</scope>
    <source>
        <strain evidence="14 15">EXF-6200</strain>
    </source>
</reference>
<keyword evidence="7 12" id="KW-1133">Transmembrane helix</keyword>
<feature type="compositionally biased region" description="Acidic residues" evidence="11">
    <location>
        <begin position="629"/>
        <end position="639"/>
    </location>
</feature>
<comment type="similarity">
    <text evidence="2">Belongs to the WrbA family.</text>
</comment>
<feature type="region of interest" description="Disordered" evidence="11">
    <location>
        <begin position="627"/>
        <end position="652"/>
    </location>
</feature>
<dbReference type="NCBIfam" id="TIGR03592">
    <property type="entry name" value="yidC_oxa1_cterm"/>
    <property type="match status" value="1"/>
</dbReference>
<keyword evidence="6" id="KW-0809">Transit peptide</keyword>
<proteinExistence type="inferred from homology"/>
<dbReference type="NCBIfam" id="TIGR01755">
    <property type="entry name" value="flav_wrbA"/>
    <property type="match status" value="1"/>
</dbReference>
<dbReference type="InterPro" id="IPR010089">
    <property type="entry name" value="Flavoprotein_WrbA-like"/>
</dbReference>
<feature type="transmembrane region" description="Helical" evidence="12">
    <location>
        <begin position="288"/>
        <end position="313"/>
    </location>
</feature>
<name>A0A4T0JDV6_WALIC</name>
<dbReference type="FunFam" id="3.40.50.360:FF:000001">
    <property type="entry name" value="NAD(P)H dehydrogenase (Quinone) FQR1-like"/>
    <property type="match status" value="1"/>
</dbReference>
<feature type="region of interest" description="Disordered" evidence="11">
    <location>
        <begin position="493"/>
        <end position="545"/>
    </location>
</feature>
<dbReference type="Pfam" id="PF03358">
    <property type="entry name" value="FMN_red"/>
    <property type="match status" value="1"/>
</dbReference>
<accession>A0A4T0JDV6</accession>
<dbReference type="InterPro" id="IPR001708">
    <property type="entry name" value="YidC/ALB3/OXA1/COX18"/>
</dbReference>
<dbReference type="PANTHER" id="PTHR12428:SF66">
    <property type="entry name" value="MITOCHONDRIAL INNER MEMBRANE PROTEIN OXA1L"/>
    <property type="match status" value="1"/>
</dbReference>
<dbReference type="Proteomes" id="UP000310689">
    <property type="component" value="Unassembled WGS sequence"/>
</dbReference>
<evidence type="ECO:0000256" key="4">
    <source>
        <dbReference type="ARBA" id="ARBA00022692"/>
    </source>
</evidence>
<feature type="compositionally biased region" description="Basic and acidic residues" evidence="11">
    <location>
        <begin position="424"/>
        <end position="438"/>
    </location>
</feature>
<sequence>MIARGVYGASRFGRINGGSRYVQLQKQIHLSQYRTFITESNKPEPSSAPVNVLNDPPAASTASPEAVAAAPSPPASAPSPEAPAHLQNIVESTTEPLKYGDLAELGLCNKWYGFVQQALEAVHVSTGLPWWATIAVTTVSLRMALFPLLRNSLIHTSRMAVHQPEMQSKINSMTAAKKAGKDQDAAVLGQEMRMFMKEKNLKPLRGLVLPLIQMPLFIAFYFGLDDMARLPVKQLAEGGFGWVQNLTIPDYTCILPIISSSLMFKSISMGPDGSGSVQSPQAQKMKPFFQIGSFIIVPMAWWLQMPSAVFIYWCTTNSFSLAQSYLLSSTRVRNSMGLPSLDVIAENNKRNFPQQYADSNQKQPGFLESVKSSYNTFREEFEEKKKPMQEAARAQEKLNRERLIRQTHEAERSDKGLYEKAENVGEMAEERESEERQKNPTVSAMDREKRERALKNEQQRLARFHQILLSSQPSAIMSDAVFKRKYTSANSYKDRRRRLEKGSEAVSTVNASTATASPSTSKIRSKMQTRTESMGDLNDNHTLSDTPIIPAIDDDCDYCDDSSDDKAIPNSEIIPVEAETEISQERSQSGASTLSKRTYAKVRSYRNDAPIDEAAGEGYREMRKKWGVDDSDDEDDEEPSSTHKSFSQLRSTGVSKRNEEELSYICDGFIGESPTIRRSSGLSVSQKLSNHDWKRWLVDSEECLDRVWMGVTRYMGNGDAIFDAIAAIIIAHLAHSNSHTASPLASLSPSFCSSIRSLYHNNNSSDVFRMSDRFLSRSERPLLREVKAAAESAFEMESNGEITVPRLLLHAVDGIGEYVALQDYADVVHVALDAFDRTRVVVEEVSYIMRLMKVVERSADAASFAMLKKLAVVFGWMAAQDEKTCSRDYIKSTTRAMVTLSVERRELARHVFVTGGVARDTLTHLSRYLLQRNTEEHTAIITLLLGLLMNLIELGGEVGEGVAGIADVFKEITKDDTIAQIFNMNHSQLNNETDVGEMSDKVVLCTLTSCILSNCMINIPEYQGTLRTQVNLQDTTKVLHLNEVLDDSDKARVSNRPVLHSMSVISKPSKRVWMEKAEVKRWVNGARIKGVSGLKLGEIGYLKTHGHGWLEARDAARRNLSGEAMTRALTFRFFINTANSNMVKVAQVEYSTYGHIYTLGDSINKGLIESGVQVDRFRIPETLSIDALNKMGAPKDLRSDIPLLEDVNKLAEYDGLIFGFPTRYGGRPAQVSTLVDRTGGLWAKGALSKKTCSFYISTATVHGGQEITHTNNISFAAHHGMIYVPTGYIAPNLFQLDVNGGSAWGASTIAGGDGSRLPSAEEHEVARIHGKHFGSVTNQFGIGAEK</sequence>
<feature type="region of interest" description="Disordered" evidence="11">
    <location>
        <begin position="561"/>
        <end position="595"/>
    </location>
</feature>
<feature type="compositionally biased region" description="Polar residues" evidence="11">
    <location>
        <begin position="642"/>
        <end position="652"/>
    </location>
</feature>
<dbReference type="PROSITE" id="PS50902">
    <property type="entry name" value="FLAVODOXIN_LIKE"/>
    <property type="match status" value="1"/>
</dbReference>
<evidence type="ECO:0000256" key="11">
    <source>
        <dbReference type="SAM" id="MobiDB-lite"/>
    </source>
</evidence>
<evidence type="ECO:0000256" key="6">
    <source>
        <dbReference type="ARBA" id="ARBA00022946"/>
    </source>
</evidence>
<evidence type="ECO:0000256" key="10">
    <source>
        <dbReference type="RuleBase" id="RU003945"/>
    </source>
</evidence>
<dbReference type="GO" id="GO:0005743">
    <property type="term" value="C:mitochondrial inner membrane"/>
    <property type="evidence" value="ECO:0007669"/>
    <property type="project" value="UniProtKB-SubCell"/>
</dbReference>
<feature type="compositionally biased region" description="Low complexity" evidence="11">
    <location>
        <begin position="56"/>
        <end position="70"/>
    </location>
</feature>
<evidence type="ECO:0000256" key="9">
    <source>
        <dbReference type="ARBA" id="ARBA00023136"/>
    </source>
</evidence>
<dbReference type="InterPro" id="IPR005025">
    <property type="entry name" value="FMN_Rdtase-like_dom"/>
</dbReference>
<protein>
    <recommendedName>
        <fullName evidence="13">Flavodoxin-like domain-containing protein</fullName>
    </recommendedName>
</protein>
<dbReference type="Pfam" id="PF02096">
    <property type="entry name" value="60KD_IMP"/>
    <property type="match status" value="1"/>
</dbReference>
<evidence type="ECO:0000256" key="12">
    <source>
        <dbReference type="SAM" id="Phobius"/>
    </source>
</evidence>